<accession>Q12RB6</accession>
<feature type="transmembrane region" description="Helical" evidence="7">
    <location>
        <begin position="354"/>
        <end position="373"/>
    </location>
</feature>
<evidence type="ECO:0000256" key="1">
    <source>
        <dbReference type="ARBA" id="ARBA00004651"/>
    </source>
</evidence>
<dbReference type="Gene3D" id="1.20.1250.20">
    <property type="entry name" value="MFS general substrate transporter like domains"/>
    <property type="match status" value="1"/>
</dbReference>
<reference evidence="8 9" key="1">
    <citation type="submission" date="2006-03" db="EMBL/GenBank/DDBJ databases">
        <title>Complete sequence of Shewanella denitrificans OS217.</title>
        <authorList>
            <consortium name="US DOE Joint Genome Institute"/>
            <person name="Copeland A."/>
            <person name="Lucas S."/>
            <person name="Lapidus A."/>
            <person name="Barry K."/>
            <person name="Detter J.C."/>
            <person name="Glavina del Rio T."/>
            <person name="Hammon N."/>
            <person name="Israni S."/>
            <person name="Dalin E."/>
            <person name="Tice H."/>
            <person name="Pitluck S."/>
            <person name="Brettin T."/>
            <person name="Bruce D."/>
            <person name="Han C."/>
            <person name="Tapia R."/>
            <person name="Gilna P."/>
            <person name="Kiss H."/>
            <person name="Schmutz J."/>
            <person name="Larimer F."/>
            <person name="Land M."/>
            <person name="Hauser L."/>
            <person name="Kyrpides N."/>
            <person name="Lykidis A."/>
            <person name="Richardson P."/>
        </authorList>
    </citation>
    <scope>NUCLEOTIDE SEQUENCE [LARGE SCALE GENOMIC DNA]</scope>
    <source>
        <strain evidence="9">OS217 / ATCC BAA-1090 / DSM 15013</strain>
    </source>
</reference>
<dbReference type="Proteomes" id="UP000001982">
    <property type="component" value="Chromosome"/>
</dbReference>
<evidence type="ECO:0000256" key="4">
    <source>
        <dbReference type="ARBA" id="ARBA00022692"/>
    </source>
</evidence>
<sequence length="391" mass="43626">MFTKQPQQLLLWMTFLMSMVFAVWQALLNNFVIEQAAFTGAQIGILQSLREVPGFLAFTAILVLLVLKEQVFALLSLALLTIGVGITGFFPSVVGLYLTTVLMSIGFHYFETINQSLTLQWVDKQDTAAFMGKALAWRSAAALLGYASIWLVMSWAKLDYVWMYGLIGSLGLLMVIVMASHFPQFPIHSLQHKKLIFRRRYWLYYSLTFFSGARRQIFMVFAGFMMVEKFGYSVSEITALFLINYLINLFFAPAIGRLIGRIGERNALLIEYVGLIVIFISYALVEVAHIAAALYVIDHLLFAMAIAMKTYFQKIADKQDIASTMSVSFTINHIAAVIIPALLGLLWLSSPSAVFYIGAGFALCSLLLASLVPTKPEPGQETRLSPLLSAK</sequence>
<dbReference type="AlphaFoldDB" id="Q12RB6"/>
<dbReference type="RefSeq" id="WP_011495175.1">
    <property type="nucleotide sequence ID" value="NC_007954.1"/>
</dbReference>
<keyword evidence="5 7" id="KW-1133">Transmembrane helix</keyword>
<keyword evidence="2" id="KW-0813">Transport</keyword>
<feature type="transmembrane region" description="Helical" evidence="7">
    <location>
        <begin position="9"/>
        <end position="28"/>
    </location>
</feature>
<feature type="transmembrane region" description="Helical" evidence="7">
    <location>
        <begin position="72"/>
        <end position="90"/>
    </location>
</feature>
<dbReference type="GO" id="GO:0005886">
    <property type="term" value="C:plasma membrane"/>
    <property type="evidence" value="ECO:0007669"/>
    <property type="project" value="UniProtKB-SubCell"/>
</dbReference>
<name>Q12RB6_SHEDO</name>
<evidence type="ECO:0000256" key="7">
    <source>
        <dbReference type="SAM" id="Phobius"/>
    </source>
</evidence>
<dbReference type="OrthoDB" id="9774288at2"/>
<feature type="transmembrane region" description="Helical" evidence="7">
    <location>
        <begin position="290"/>
        <end position="308"/>
    </location>
</feature>
<evidence type="ECO:0000313" key="9">
    <source>
        <dbReference type="Proteomes" id="UP000001982"/>
    </source>
</evidence>
<feature type="transmembrane region" description="Helical" evidence="7">
    <location>
        <begin position="237"/>
        <end position="255"/>
    </location>
</feature>
<comment type="subcellular location">
    <subcellularLocation>
        <location evidence="1">Cell membrane</location>
        <topology evidence="1">Multi-pass membrane protein</topology>
    </subcellularLocation>
</comment>
<dbReference type="EMBL" id="CP000302">
    <property type="protein sequence ID" value="ABE54010.1"/>
    <property type="molecule type" value="Genomic_DNA"/>
</dbReference>
<feature type="transmembrane region" description="Helical" evidence="7">
    <location>
        <begin position="135"/>
        <end position="156"/>
    </location>
</feature>
<keyword evidence="4 7" id="KW-0812">Transmembrane</keyword>
<keyword evidence="3" id="KW-1003">Cell membrane</keyword>
<dbReference type="Pfam" id="PF07690">
    <property type="entry name" value="MFS_1"/>
    <property type="match status" value="1"/>
</dbReference>
<organism evidence="8 9">
    <name type="scientific">Shewanella denitrificans (strain OS217 / ATCC BAA-1090 / DSM 15013)</name>
    <dbReference type="NCBI Taxonomy" id="318161"/>
    <lineage>
        <taxon>Bacteria</taxon>
        <taxon>Pseudomonadati</taxon>
        <taxon>Pseudomonadota</taxon>
        <taxon>Gammaproteobacteria</taxon>
        <taxon>Alteromonadales</taxon>
        <taxon>Shewanellaceae</taxon>
        <taxon>Shewanella</taxon>
    </lineage>
</organism>
<dbReference type="eggNOG" id="COG2223">
    <property type="taxonomic scope" value="Bacteria"/>
</dbReference>
<feature type="transmembrane region" description="Helical" evidence="7">
    <location>
        <begin position="329"/>
        <end position="348"/>
    </location>
</feature>
<evidence type="ECO:0000256" key="2">
    <source>
        <dbReference type="ARBA" id="ARBA00022448"/>
    </source>
</evidence>
<keyword evidence="9" id="KW-1185">Reference proteome</keyword>
<dbReference type="GO" id="GO:0022857">
    <property type="term" value="F:transmembrane transporter activity"/>
    <property type="evidence" value="ECO:0007669"/>
    <property type="project" value="InterPro"/>
</dbReference>
<proteinExistence type="predicted"/>
<dbReference type="KEGG" id="sdn:Sden_0720"/>
<feature type="transmembrane region" description="Helical" evidence="7">
    <location>
        <begin position="48"/>
        <end position="67"/>
    </location>
</feature>
<dbReference type="InterPro" id="IPR036259">
    <property type="entry name" value="MFS_trans_sf"/>
</dbReference>
<feature type="transmembrane region" description="Helical" evidence="7">
    <location>
        <begin position="202"/>
        <end position="225"/>
    </location>
</feature>
<keyword evidence="6 7" id="KW-0472">Membrane</keyword>
<evidence type="ECO:0000256" key="6">
    <source>
        <dbReference type="ARBA" id="ARBA00023136"/>
    </source>
</evidence>
<dbReference type="InterPro" id="IPR011701">
    <property type="entry name" value="MFS"/>
</dbReference>
<protein>
    <submittedName>
        <fullName evidence="8">Major facilitator superfamily MFS_1</fullName>
    </submittedName>
</protein>
<evidence type="ECO:0000256" key="5">
    <source>
        <dbReference type="ARBA" id="ARBA00022989"/>
    </source>
</evidence>
<dbReference type="SUPFAM" id="SSF103473">
    <property type="entry name" value="MFS general substrate transporter"/>
    <property type="match status" value="1"/>
</dbReference>
<dbReference type="PANTHER" id="PTHR23517">
    <property type="entry name" value="RESISTANCE PROTEIN MDTM, PUTATIVE-RELATED-RELATED"/>
    <property type="match status" value="1"/>
</dbReference>
<gene>
    <name evidence="8" type="ordered locus">Sden_0720</name>
</gene>
<dbReference type="STRING" id="318161.Sden_0720"/>
<feature type="transmembrane region" description="Helical" evidence="7">
    <location>
        <begin position="267"/>
        <end position="284"/>
    </location>
</feature>
<evidence type="ECO:0000313" key="8">
    <source>
        <dbReference type="EMBL" id="ABE54010.1"/>
    </source>
</evidence>
<feature type="transmembrane region" description="Helical" evidence="7">
    <location>
        <begin position="162"/>
        <end position="182"/>
    </location>
</feature>
<evidence type="ECO:0000256" key="3">
    <source>
        <dbReference type="ARBA" id="ARBA00022475"/>
    </source>
</evidence>
<dbReference type="HOGENOM" id="CLU_057648_0_0_6"/>
<dbReference type="InterPro" id="IPR050171">
    <property type="entry name" value="MFS_Transporters"/>
</dbReference>